<dbReference type="EMBL" id="FMYF01000002">
    <property type="protein sequence ID" value="SDB80254.1"/>
    <property type="molecule type" value="Genomic_DNA"/>
</dbReference>
<dbReference type="PROSITE" id="PS51462">
    <property type="entry name" value="NUDIX"/>
    <property type="match status" value="1"/>
</dbReference>
<evidence type="ECO:0000259" key="2">
    <source>
        <dbReference type="PROSITE" id="PS51462"/>
    </source>
</evidence>
<name>A0A1G6GE65_9ACTN</name>
<dbReference type="AlphaFoldDB" id="A0A1G6GE65"/>
<keyword evidence="4" id="KW-1185">Reference proteome</keyword>
<dbReference type="InterPro" id="IPR000086">
    <property type="entry name" value="NUDIX_hydrolase_dom"/>
</dbReference>
<keyword evidence="1" id="KW-0378">Hydrolase</keyword>
<dbReference type="PROSITE" id="PS00893">
    <property type="entry name" value="NUDIX_BOX"/>
    <property type="match status" value="1"/>
</dbReference>
<evidence type="ECO:0000256" key="1">
    <source>
        <dbReference type="ARBA" id="ARBA00022801"/>
    </source>
</evidence>
<dbReference type="Gene3D" id="3.40.50.1240">
    <property type="entry name" value="Phosphoglycerate mutase-like"/>
    <property type="match status" value="1"/>
</dbReference>
<dbReference type="InterPro" id="IPR020084">
    <property type="entry name" value="NUDIX_hydrolase_CS"/>
</dbReference>
<dbReference type="GO" id="GO:0004081">
    <property type="term" value="F:bis(5'-nucleosyl)-tetraphosphatase (asymmetrical) activity"/>
    <property type="evidence" value="ECO:0007669"/>
    <property type="project" value="TreeGrafter"/>
</dbReference>
<dbReference type="CDD" id="cd03673">
    <property type="entry name" value="NUDIX_Ap6A_hydrolase"/>
    <property type="match status" value="1"/>
</dbReference>
<dbReference type="Gene3D" id="3.90.79.10">
    <property type="entry name" value="Nucleoside Triphosphate Pyrophosphohydrolase"/>
    <property type="match status" value="1"/>
</dbReference>
<dbReference type="SUPFAM" id="SSF55811">
    <property type="entry name" value="Nudix"/>
    <property type="match status" value="1"/>
</dbReference>
<evidence type="ECO:0000313" key="3">
    <source>
        <dbReference type="EMBL" id="SDB80254.1"/>
    </source>
</evidence>
<dbReference type="CDD" id="cd07067">
    <property type="entry name" value="HP_PGM_like"/>
    <property type="match status" value="1"/>
</dbReference>
<dbReference type="SMART" id="SM00855">
    <property type="entry name" value="PGAM"/>
    <property type="match status" value="1"/>
</dbReference>
<dbReference type="InterPro" id="IPR013078">
    <property type="entry name" value="His_Pase_superF_clade-1"/>
</dbReference>
<gene>
    <name evidence="3" type="ORF">GA0111570_10240</name>
</gene>
<dbReference type="SUPFAM" id="SSF53254">
    <property type="entry name" value="Phosphoglycerate mutase-like"/>
    <property type="match status" value="1"/>
</dbReference>
<dbReference type="Proteomes" id="UP000199086">
    <property type="component" value="Unassembled WGS sequence"/>
</dbReference>
<sequence length="297" mass="32129">MPSPILAAGAVVLRPSATDADGTEVLVIHRAGYDDWTLPKGHKDPGEPLPLTAVREVTEETGVAIRLGARLETSHYPVNGRPKEVHWWVGIPTGAPATTPDEEADVVRWARVEEATRLLTFESDRHLVAHAVELAAVVPFLLVRHGKALARTKWKHADRRRPLTKRGRLQARSLVPLLSAFGIEEVASSDAVRCVDTLVPYATARGLEVHRYEQLTEDAAEENPQQAEDHTRELAGTAASGGTPTAICGHRPVIPMMLASVGLESVPMRTGDCVVAYLDTQGKAVCSEVVEAPLPED</sequence>
<feature type="domain" description="Nudix hydrolase" evidence="2">
    <location>
        <begin position="3"/>
        <end position="132"/>
    </location>
</feature>
<organism evidence="3 4">
    <name type="scientific">Raineyella antarctica</name>
    <dbReference type="NCBI Taxonomy" id="1577474"/>
    <lineage>
        <taxon>Bacteria</taxon>
        <taxon>Bacillati</taxon>
        <taxon>Actinomycetota</taxon>
        <taxon>Actinomycetes</taxon>
        <taxon>Propionibacteriales</taxon>
        <taxon>Propionibacteriaceae</taxon>
        <taxon>Raineyella</taxon>
    </lineage>
</organism>
<protein>
    <submittedName>
        <fullName evidence="3">8-oxo-dGTP diphosphatase</fullName>
    </submittedName>
</protein>
<dbReference type="PANTHER" id="PTHR21340:SF0">
    <property type="entry name" value="BIS(5'-NUCLEOSYL)-TETRAPHOSPHATASE [ASYMMETRICAL]"/>
    <property type="match status" value="1"/>
</dbReference>
<dbReference type="InterPro" id="IPR029033">
    <property type="entry name" value="His_PPase_superfam"/>
</dbReference>
<dbReference type="GO" id="GO:0006754">
    <property type="term" value="P:ATP biosynthetic process"/>
    <property type="evidence" value="ECO:0007669"/>
    <property type="project" value="TreeGrafter"/>
</dbReference>
<dbReference type="PANTHER" id="PTHR21340">
    <property type="entry name" value="DIADENOSINE 5,5-P1,P4-TETRAPHOSPHATE PYROPHOSPHOHYDROLASE MUTT"/>
    <property type="match status" value="1"/>
</dbReference>
<dbReference type="Pfam" id="PF00293">
    <property type="entry name" value="NUDIX"/>
    <property type="match status" value="1"/>
</dbReference>
<dbReference type="GO" id="GO:0006167">
    <property type="term" value="P:AMP biosynthetic process"/>
    <property type="evidence" value="ECO:0007669"/>
    <property type="project" value="TreeGrafter"/>
</dbReference>
<proteinExistence type="predicted"/>
<dbReference type="InterPro" id="IPR051325">
    <property type="entry name" value="Nudix_hydrolase_domain"/>
</dbReference>
<evidence type="ECO:0000313" key="4">
    <source>
        <dbReference type="Proteomes" id="UP000199086"/>
    </source>
</evidence>
<dbReference type="Pfam" id="PF00300">
    <property type="entry name" value="His_Phos_1"/>
    <property type="match status" value="1"/>
</dbReference>
<dbReference type="RefSeq" id="WP_175557296.1">
    <property type="nucleotide sequence ID" value="NZ_FMYF01000002.1"/>
</dbReference>
<dbReference type="STRING" id="1577474.GA0111570_10240"/>
<dbReference type="InterPro" id="IPR015797">
    <property type="entry name" value="NUDIX_hydrolase-like_dom_sf"/>
</dbReference>
<reference evidence="3 4" key="1">
    <citation type="submission" date="2016-06" db="EMBL/GenBank/DDBJ databases">
        <authorList>
            <person name="Olsen C.W."/>
            <person name="Carey S."/>
            <person name="Hinshaw L."/>
            <person name="Karasin A.I."/>
        </authorList>
    </citation>
    <scope>NUCLEOTIDE SEQUENCE [LARGE SCALE GENOMIC DNA]</scope>
    <source>
        <strain evidence="3 4">LZ-22</strain>
    </source>
</reference>
<accession>A0A1G6GE65</accession>